<dbReference type="EMBL" id="CVRI01000047">
    <property type="protein sequence ID" value="CRK97436.1"/>
    <property type="molecule type" value="Genomic_DNA"/>
</dbReference>
<name>A0A1J1ID03_9DIPT</name>
<reference evidence="1 2" key="1">
    <citation type="submission" date="2015-04" db="EMBL/GenBank/DDBJ databases">
        <authorList>
            <person name="Syromyatnikov M.Y."/>
            <person name="Popov V.N."/>
        </authorList>
    </citation>
    <scope>NUCLEOTIDE SEQUENCE [LARGE SCALE GENOMIC DNA]</scope>
</reference>
<proteinExistence type="predicted"/>
<evidence type="ECO:0000313" key="1">
    <source>
        <dbReference type="EMBL" id="CRK97436.1"/>
    </source>
</evidence>
<evidence type="ECO:0000313" key="2">
    <source>
        <dbReference type="Proteomes" id="UP000183832"/>
    </source>
</evidence>
<keyword evidence="2" id="KW-1185">Reference proteome</keyword>
<protein>
    <submittedName>
        <fullName evidence="1">CLUMA_CG010825, isoform A</fullName>
    </submittedName>
</protein>
<dbReference type="Proteomes" id="UP000183832">
    <property type="component" value="Unassembled WGS sequence"/>
</dbReference>
<organism evidence="1 2">
    <name type="scientific">Clunio marinus</name>
    <dbReference type="NCBI Taxonomy" id="568069"/>
    <lineage>
        <taxon>Eukaryota</taxon>
        <taxon>Metazoa</taxon>
        <taxon>Ecdysozoa</taxon>
        <taxon>Arthropoda</taxon>
        <taxon>Hexapoda</taxon>
        <taxon>Insecta</taxon>
        <taxon>Pterygota</taxon>
        <taxon>Neoptera</taxon>
        <taxon>Endopterygota</taxon>
        <taxon>Diptera</taxon>
        <taxon>Nematocera</taxon>
        <taxon>Chironomoidea</taxon>
        <taxon>Chironomidae</taxon>
        <taxon>Clunio</taxon>
    </lineage>
</organism>
<sequence>MAQQKKVDYHVSDLFFYWLNQRQSSFVRSCSQMNHRQEVASAIGNSITVGMNNSTANGMRVTLCQMVQSTLIFSTLLQDINQLIINVYNKSIKVYEI</sequence>
<gene>
    <name evidence="1" type="ORF">CLUMA_CG010825</name>
</gene>
<dbReference type="AlphaFoldDB" id="A0A1J1ID03"/>
<accession>A0A1J1ID03</accession>